<evidence type="ECO:0000313" key="1">
    <source>
        <dbReference type="EMBL" id="MBN7817693.1"/>
    </source>
</evidence>
<protein>
    <submittedName>
        <fullName evidence="1">Uncharacterized protein</fullName>
    </submittedName>
</protein>
<proteinExistence type="predicted"/>
<dbReference type="RefSeq" id="WP_206588353.1">
    <property type="nucleotide sequence ID" value="NZ_JAFKCU010000006.1"/>
</dbReference>
<comment type="caution">
    <text evidence="1">The sequence shown here is derived from an EMBL/GenBank/DDBJ whole genome shotgun (WGS) entry which is preliminary data.</text>
</comment>
<keyword evidence="2" id="KW-1185">Reference proteome</keyword>
<dbReference type="EMBL" id="JAFKCU010000006">
    <property type="protein sequence ID" value="MBN7817693.1"/>
    <property type="molecule type" value="Genomic_DNA"/>
</dbReference>
<organism evidence="1 2">
    <name type="scientific">Algoriphagus pacificus</name>
    <dbReference type="NCBI Taxonomy" id="2811234"/>
    <lineage>
        <taxon>Bacteria</taxon>
        <taxon>Pseudomonadati</taxon>
        <taxon>Bacteroidota</taxon>
        <taxon>Cytophagia</taxon>
        <taxon>Cytophagales</taxon>
        <taxon>Cyclobacteriaceae</taxon>
        <taxon>Algoriphagus</taxon>
    </lineage>
</organism>
<name>A0ABS3CKR1_9BACT</name>
<dbReference type="Proteomes" id="UP000664480">
    <property type="component" value="Unassembled WGS sequence"/>
</dbReference>
<evidence type="ECO:0000313" key="2">
    <source>
        <dbReference type="Proteomes" id="UP000664480"/>
    </source>
</evidence>
<sequence length="199" mass="21830">MKIYVFTLLLVLLATISRAQILPGTLNVTGASNITQSINDLIQEAGVDDNESSFESNFDANIVSFILDPLLNPLTLDITDSEQACTLNIFRYSVYMHTLNAPQNLIIEAKTSLNSGVRYPFSIPYDNTVDPILGPRDLYTQNGGQYIPIPNDPSVAIKVFEFIGCRTDIPIQFRAKASSLAISGTGNFQVVYTILGSLF</sequence>
<accession>A0ABS3CKR1</accession>
<reference evidence="1 2" key="1">
    <citation type="submission" date="2021-03" db="EMBL/GenBank/DDBJ databases">
        <title>novel species isolated from a fishpond in China.</title>
        <authorList>
            <person name="Lu H."/>
            <person name="Cai Z."/>
        </authorList>
    </citation>
    <scope>NUCLEOTIDE SEQUENCE [LARGE SCALE GENOMIC DNA]</scope>
    <source>
        <strain evidence="1 2">YJ13C</strain>
    </source>
</reference>
<gene>
    <name evidence="1" type="ORF">J0A69_19780</name>
</gene>